<sequence>MQTFACRTPALKVLLIFYHIGLRLLCLLVAAFTDHRLRFRRPNPWPKSTTVTSCGDSDHLLSPRAALASPTSPAVILRELPPSDCLVSSVEMASFLIVACALVASALAGDIYGDGIGFGRRGVGYGKGYGYGDIGGFGGKGALGGAYGYDGIGAGKGYGVGNIGYGAYGRGGFGGYGKGGIGAGYGDFGYGGIGYGKGGLGGVYGGVGYGKGGFGAGEVSEPAMEVSDTERQVSELESPASDMAALALLAMARARGCIEIINRFF</sequence>
<dbReference type="Proteomes" id="UP001283361">
    <property type="component" value="Unassembled WGS sequence"/>
</dbReference>
<organism evidence="2 3">
    <name type="scientific">Elysia crispata</name>
    <name type="common">lettuce slug</name>
    <dbReference type="NCBI Taxonomy" id="231223"/>
    <lineage>
        <taxon>Eukaryota</taxon>
        <taxon>Metazoa</taxon>
        <taxon>Spiralia</taxon>
        <taxon>Lophotrochozoa</taxon>
        <taxon>Mollusca</taxon>
        <taxon>Gastropoda</taxon>
        <taxon>Heterobranchia</taxon>
        <taxon>Euthyneura</taxon>
        <taxon>Panpulmonata</taxon>
        <taxon>Sacoglossa</taxon>
        <taxon>Placobranchoidea</taxon>
        <taxon>Plakobranchidae</taxon>
        <taxon>Elysia</taxon>
    </lineage>
</organism>
<evidence type="ECO:0000313" key="3">
    <source>
        <dbReference type="Proteomes" id="UP001283361"/>
    </source>
</evidence>
<name>A0AAE0ZSJ2_9GAST</name>
<dbReference type="EMBL" id="JAWDGP010003399">
    <property type="protein sequence ID" value="KAK3774640.1"/>
    <property type="molecule type" value="Genomic_DNA"/>
</dbReference>
<proteinExistence type="predicted"/>
<feature type="transmembrane region" description="Helical" evidence="1">
    <location>
        <begin position="12"/>
        <end position="32"/>
    </location>
</feature>
<dbReference type="AlphaFoldDB" id="A0AAE0ZSJ2"/>
<protein>
    <submittedName>
        <fullName evidence="2">Uncharacterized protein</fullName>
    </submittedName>
</protein>
<evidence type="ECO:0000313" key="2">
    <source>
        <dbReference type="EMBL" id="KAK3774640.1"/>
    </source>
</evidence>
<keyword evidence="1" id="KW-0812">Transmembrane</keyword>
<keyword evidence="1" id="KW-1133">Transmembrane helix</keyword>
<evidence type="ECO:0000256" key="1">
    <source>
        <dbReference type="SAM" id="Phobius"/>
    </source>
</evidence>
<gene>
    <name evidence="2" type="ORF">RRG08_035068</name>
</gene>
<keyword evidence="1" id="KW-0472">Membrane</keyword>
<comment type="caution">
    <text evidence="2">The sequence shown here is derived from an EMBL/GenBank/DDBJ whole genome shotgun (WGS) entry which is preliminary data.</text>
</comment>
<keyword evidence="3" id="KW-1185">Reference proteome</keyword>
<reference evidence="2" key="1">
    <citation type="journal article" date="2023" name="G3 (Bethesda)">
        <title>A reference genome for the long-term kleptoplast-retaining sea slug Elysia crispata morphotype clarki.</title>
        <authorList>
            <person name="Eastman K.E."/>
            <person name="Pendleton A.L."/>
            <person name="Shaikh M.A."/>
            <person name="Suttiyut T."/>
            <person name="Ogas R."/>
            <person name="Tomko P."/>
            <person name="Gavelis G."/>
            <person name="Widhalm J.R."/>
            <person name="Wisecaver J.H."/>
        </authorList>
    </citation>
    <scope>NUCLEOTIDE SEQUENCE</scope>
    <source>
        <strain evidence="2">ECLA1</strain>
    </source>
</reference>
<accession>A0AAE0ZSJ2</accession>